<dbReference type="PROSITE" id="PS50102">
    <property type="entry name" value="RRM"/>
    <property type="match status" value="1"/>
</dbReference>
<dbReference type="Gene3D" id="3.30.70.330">
    <property type="match status" value="1"/>
</dbReference>
<dbReference type="Proteomes" id="UP001279734">
    <property type="component" value="Unassembled WGS sequence"/>
</dbReference>
<evidence type="ECO:0000256" key="1">
    <source>
        <dbReference type="ARBA" id="ARBA00022737"/>
    </source>
</evidence>
<dbReference type="SUPFAM" id="SSF54928">
    <property type="entry name" value="RNA-binding domain, RBD"/>
    <property type="match status" value="1"/>
</dbReference>
<evidence type="ECO:0000313" key="6">
    <source>
        <dbReference type="Proteomes" id="UP001279734"/>
    </source>
</evidence>
<dbReference type="InterPro" id="IPR012677">
    <property type="entry name" value="Nucleotide-bd_a/b_plait_sf"/>
</dbReference>
<evidence type="ECO:0000256" key="3">
    <source>
        <dbReference type="PROSITE-ProRule" id="PRU00176"/>
    </source>
</evidence>
<dbReference type="GO" id="GO:0003723">
    <property type="term" value="F:RNA binding"/>
    <property type="evidence" value="ECO:0007669"/>
    <property type="project" value="UniProtKB-UniRule"/>
</dbReference>
<evidence type="ECO:0000259" key="4">
    <source>
        <dbReference type="PROSITE" id="PS50102"/>
    </source>
</evidence>
<keyword evidence="2 3" id="KW-0694">RNA-binding</keyword>
<comment type="caution">
    <text evidence="5">The sequence shown here is derived from an EMBL/GenBank/DDBJ whole genome shotgun (WGS) entry which is preliminary data.</text>
</comment>
<gene>
    <name evidence="5" type="ORF">Nepgr_018148</name>
</gene>
<dbReference type="InterPro" id="IPR000504">
    <property type="entry name" value="RRM_dom"/>
</dbReference>
<dbReference type="SMART" id="SM00360">
    <property type="entry name" value="RRM"/>
    <property type="match status" value="1"/>
</dbReference>
<name>A0AAD3STK5_NEPGR</name>
<dbReference type="PANTHER" id="PTHR24012">
    <property type="entry name" value="RNA BINDING PROTEIN"/>
    <property type="match status" value="1"/>
</dbReference>
<keyword evidence="1" id="KW-0677">Repeat</keyword>
<feature type="domain" description="RRM" evidence="4">
    <location>
        <begin position="1"/>
        <end position="66"/>
    </location>
</feature>
<dbReference type="Pfam" id="PF00076">
    <property type="entry name" value="RRM_1"/>
    <property type="match status" value="1"/>
</dbReference>
<dbReference type="AlphaFoldDB" id="A0AAD3STK5"/>
<reference evidence="5" key="1">
    <citation type="submission" date="2023-05" db="EMBL/GenBank/DDBJ databases">
        <title>Nepenthes gracilis genome sequencing.</title>
        <authorList>
            <person name="Fukushima K."/>
        </authorList>
    </citation>
    <scope>NUCLEOTIDE SEQUENCE</scope>
    <source>
        <strain evidence="5">SING2019-196</strain>
    </source>
</reference>
<dbReference type="EMBL" id="BSYO01000016">
    <property type="protein sequence ID" value="GMH16307.1"/>
    <property type="molecule type" value="Genomic_DNA"/>
</dbReference>
<sequence>MDKDLNRIFNQYGKITSAVVMRDLQGKSKCFGFVNFENPDDGAEAVEVLNEQKFDDEECLVGFARPYWYKRVLIEMNGKRVISKPLYVALAQWKGDRRAWLQDLPPGVRPAGPPLPNFFVSIHGGQCRTGAGGMPMQQNQLMPLKHEPVLPRGRYHDLPRGLPDAAHAGDSMHQQYDIAAMPILDATTPPRIPVQTTARFLPQANPET</sequence>
<evidence type="ECO:0000256" key="2">
    <source>
        <dbReference type="ARBA" id="ARBA00022884"/>
    </source>
</evidence>
<dbReference type="InterPro" id="IPR035979">
    <property type="entry name" value="RBD_domain_sf"/>
</dbReference>
<keyword evidence="6" id="KW-1185">Reference proteome</keyword>
<accession>A0AAD3STK5</accession>
<proteinExistence type="predicted"/>
<organism evidence="5 6">
    <name type="scientific">Nepenthes gracilis</name>
    <name type="common">Slender pitcher plant</name>
    <dbReference type="NCBI Taxonomy" id="150966"/>
    <lineage>
        <taxon>Eukaryota</taxon>
        <taxon>Viridiplantae</taxon>
        <taxon>Streptophyta</taxon>
        <taxon>Embryophyta</taxon>
        <taxon>Tracheophyta</taxon>
        <taxon>Spermatophyta</taxon>
        <taxon>Magnoliopsida</taxon>
        <taxon>eudicotyledons</taxon>
        <taxon>Gunneridae</taxon>
        <taxon>Pentapetalae</taxon>
        <taxon>Caryophyllales</taxon>
        <taxon>Nepenthaceae</taxon>
        <taxon>Nepenthes</taxon>
    </lineage>
</organism>
<evidence type="ECO:0000313" key="5">
    <source>
        <dbReference type="EMBL" id="GMH16307.1"/>
    </source>
</evidence>
<protein>
    <recommendedName>
        <fullName evidence="4">RRM domain-containing protein</fullName>
    </recommendedName>
</protein>